<accession>A0A2T3ZLH2</accession>
<dbReference type="GO" id="GO:0009116">
    <property type="term" value="P:nucleoside metabolic process"/>
    <property type="evidence" value="ECO:0007669"/>
    <property type="project" value="InterPro"/>
</dbReference>
<dbReference type="InterPro" id="IPR035994">
    <property type="entry name" value="Nucleoside_phosphorylase_sf"/>
</dbReference>
<evidence type="ECO:0000313" key="1">
    <source>
        <dbReference type="EMBL" id="PTB45632.1"/>
    </source>
</evidence>
<keyword evidence="2" id="KW-1185">Reference proteome</keyword>
<proteinExistence type="predicted"/>
<name>A0A2T3ZLH2_TRIA4</name>
<dbReference type="GO" id="GO:0003824">
    <property type="term" value="F:catalytic activity"/>
    <property type="evidence" value="ECO:0007669"/>
    <property type="project" value="InterPro"/>
</dbReference>
<gene>
    <name evidence="1" type="ORF">M441DRAFT_130497</name>
</gene>
<organism evidence="1 2">
    <name type="scientific">Trichoderma asperellum (strain ATCC 204424 / CBS 433.97 / NBRC 101777)</name>
    <dbReference type="NCBI Taxonomy" id="1042311"/>
    <lineage>
        <taxon>Eukaryota</taxon>
        <taxon>Fungi</taxon>
        <taxon>Dikarya</taxon>
        <taxon>Ascomycota</taxon>
        <taxon>Pezizomycotina</taxon>
        <taxon>Sordariomycetes</taxon>
        <taxon>Hypocreomycetidae</taxon>
        <taxon>Hypocreales</taxon>
        <taxon>Hypocreaceae</taxon>
        <taxon>Trichoderma</taxon>
    </lineage>
</organism>
<dbReference type="AlphaFoldDB" id="A0A2T3ZLH2"/>
<evidence type="ECO:0000313" key="2">
    <source>
        <dbReference type="Proteomes" id="UP000240493"/>
    </source>
</evidence>
<dbReference type="Gene3D" id="3.40.50.1580">
    <property type="entry name" value="Nucleoside phosphorylase domain"/>
    <property type="match status" value="1"/>
</dbReference>
<dbReference type="Proteomes" id="UP000240493">
    <property type="component" value="Unassembled WGS sequence"/>
</dbReference>
<reference evidence="1 2" key="1">
    <citation type="submission" date="2016-07" db="EMBL/GenBank/DDBJ databases">
        <title>Multiple horizontal gene transfer events from other fungi enriched the ability of initially mycotrophic Trichoderma (Ascomycota) to feed on dead plant biomass.</title>
        <authorList>
            <consortium name="DOE Joint Genome Institute"/>
            <person name="Aerts A."/>
            <person name="Atanasova L."/>
            <person name="Chenthamara K."/>
            <person name="Zhang J."/>
            <person name="Grujic M."/>
            <person name="Henrissat B."/>
            <person name="Kuo A."/>
            <person name="Salamov A."/>
            <person name="Lipzen A."/>
            <person name="Labutti K."/>
            <person name="Barry K."/>
            <person name="Miao Y."/>
            <person name="Rahimi M.J."/>
            <person name="Shen Q."/>
            <person name="Grigoriev I.V."/>
            <person name="Kubicek C.P."/>
            <person name="Druzhinina I.S."/>
        </authorList>
    </citation>
    <scope>NUCLEOTIDE SEQUENCE [LARGE SCALE GENOMIC DNA]</scope>
    <source>
        <strain evidence="1 2">CBS 433.97</strain>
    </source>
</reference>
<protein>
    <submittedName>
        <fullName evidence="1">Uncharacterized protein</fullName>
    </submittedName>
</protein>
<dbReference type="EMBL" id="KZ679257">
    <property type="protein sequence ID" value="PTB45632.1"/>
    <property type="molecule type" value="Genomic_DNA"/>
</dbReference>
<sequence length="55" mass="6029">MINTVSKSAECCDRIAVAHNIIDFEMEAAVACGKLTCIGTKKICDYADGHKHESW</sequence>